<dbReference type="Gene3D" id="3.50.50.60">
    <property type="entry name" value="FAD/NAD(P)-binding domain"/>
    <property type="match status" value="2"/>
</dbReference>
<dbReference type="AlphaFoldDB" id="A0A4S1CKF3"/>
<name>A0A4S1CKF3_9BACT</name>
<dbReference type="GO" id="GO:0050787">
    <property type="term" value="P:detoxification of mercury ion"/>
    <property type="evidence" value="ECO:0007669"/>
    <property type="project" value="InterPro"/>
</dbReference>
<evidence type="ECO:0000256" key="3">
    <source>
        <dbReference type="ARBA" id="ARBA00012661"/>
    </source>
</evidence>
<dbReference type="InterPro" id="IPR012999">
    <property type="entry name" value="Pyr_OxRdtase_I_AS"/>
</dbReference>
<keyword evidence="7" id="KW-0479">Metal-binding</keyword>
<feature type="domain" description="FAD/NAD(P)-binding" evidence="20">
    <location>
        <begin position="6"/>
        <end position="323"/>
    </location>
</feature>
<feature type="binding site" evidence="16">
    <location>
        <position position="51"/>
    </location>
    <ligand>
        <name>FAD</name>
        <dbReference type="ChEBI" id="CHEBI:57692"/>
    </ligand>
</feature>
<keyword evidence="22" id="KW-1185">Reference proteome</keyword>
<evidence type="ECO:0000256" key="6">
    <source>
        <dbReference type="ARBA" id="ARBA00022630"/>
    </source>
</evidence>
<keyword evidence="8 16" id="KW-0274">FAD</keyword>
<keyword evidence="6 18" id="KW-0285">Flavoprotein</keyword>
<dbReference type="InterPro" id="IPR036188">
    <property type="entry name" value="FAD/NAD-bd_sf"/>
</dbReference>
<evidence type="ECO:0000256" key="1">
    <source>
        <dbReference type="ARBA" id="ARBA00007532"/>
    </source>
</evidence>
<evidence type="ECO:0000256" key="10">
    <source>
        <dbReference type="ARBA" id="ARBA00022914"/>
    </source>
</evidence>
<dbReference type="SUPFAM" id="SSF51905">
    <property type="entry name" value="FAD/NAD(P)-binding domain"/>
    <property type="match status" value="1"/>
</dbReference>
<keyword evidence="5" id="KW-0475">Mercuric resistance</keyword>
<evidence type="ECO:0000256" key="11">
    <source>
        <dbReference type="ARBA" id="ARBA00023002"/>
    </source>
</evidence>
<comment type="subunit">
    <text evidence="2">Homodimer.</text>
</comment>
<evidence type="ECO:0000256" key="13">
    <source>
        <dbReference type="ARBA" id="ARBA00023284"/>
    </source>
</evidence>
<proteinExistence type="inferred from homology"/>
<comment type="caution">
    <text evidence="21">The sequence shown here is derived from an EMBL/GenBank/DDBJ whole genome shotgun (WGS) entry which is preliminary data.</text>
</comment>
<dbReference type="PIRSF" id="PIRSF000350">
    <property type="entry name" value="Mercury_reductase_MerA"/>
    <property type="match status" value="1"/>
</dbReference>
<dbReference type="GO" id="GO:0050661">
    <property type="term" value="F:NADP binding"/>
    <property type="evidence" value="ECO:0007669"/>
    <property type="project" value="InterPro"/>
</dbReference>
<comment type="cofactor">
    <cofactor evidence="16">
        <name>FAD</name>
        <dbReference type="ChEBI" id="CHEBI:57692"/>
    </cofactor>
    <text evidence="16">Binds 1 FAD per subunit.</text>
</comment>
<dbReference type="RefSeq" id="WP_135868363.1">
    <property type="nucleotide sequence ID" value="NZ_SRSC01000001.1"/>
</dbReference>
<evidence type="ECO:0000256" key="2">
    <source>
        <dbReference type="ARBA" id="ARBA00011738"/>
    </source>
</evidence>
<keyword evidence="11 18" id="KW-0560">Oxidoreductase</keyword>
<accession>A0A4S1CKF3</accession>
<dbReference type="InterPro" id="IPR004099">
    <property type="entry name" value="Pyr_nucl-diS_OxRdtase_dimer"/>
</dbReference>
<evidence type="ECO:0000256" key="8">
    <source>
        <dbReference type="ARBA" id="ARBA00022827"/>
    </source>
</evidence>
<organism evidence="21 22">
    <name type="scientific">Geomonas terrae</name>
    <dbReference type="NCBI Taxonomy" id="2562681"/>
    <lineage>
        <taxon>Bacteria</taxon>
        <taxon>Pseudomonadati</taxon>
        <taxon>Thermodesulfobacteriota</taxon>
        <taxon>Desulfuromonadia</taxon>
        <taxon>Geobacterales</taxon>
        <taxon>Geobacteraceae</taxon>
        <taxon>Geomonas</taxon>
    </lineage>
</organism>
<feature type="disulfide bond" description="Redox-active" evidence="17">
    <location>
        <begin position="42"/>
        <end position="47"/>
    </location>
</feature>
<comment type="similarity">
    <text evidence="1 18">Belongs to the class-I pyridine nucleotide-disulfide oxidoreductase family.</text>
</comment>
<dbReference type="FunFam" id="3.30.390.30:FF:000001">
    <property type="entry name" value="Dihydrolipoyl dehydrogenase"/>
    <property type="match status" value="1"/>
</dbReference>
<dbReference type="PRINTS" id="PR00368">
    <property type="entry name" value="FADPNR"/>
</dbReference>
<dbReference type="Gene3D" id="3.30.390.30">
    <property type="match status" value="1"/>
</dbReference>
<dbReference type="InterPro" id="IPR001100">
    <property type="entry name" value="Pyr_nuc-diS_OxRdtase"/>
</dbReference>
<dbReference type="NCBIfam" id="TIGR02053">
    <property type="entry name" value="MerA"/>
    <property type="match status" value="1"/>
</dbReference>
<keyword evidence="12" id="KW-1015">Disulfide bond</keyword>
<dbReference type="PANTHER" id="PTHR43014">
    <property type="entry name" value="MERCURIC REDUCTASE"/>
    <property type="match status" value="1"/>
</dbReference>
<dbReference type="Pfam" id="PF07992">
    <property type="entry name" value="Pyr_redox_2"/>
    <property type="match status" value="1"/>
</dbReference>
<evidence type="ECO:0000259" key="19">
    <source>
        <dbReference type="Pfam" id="PF02852"/>
    </source>
</evidence>
<dbReference type="GO" id="GO:0003955">
    <property type="term" value="F:NAD(P)H dehydrogenase (quinone) activity"/>
    <property type="evidence" value="ECO:0007669"/>
    <property type="project" value="TreeGrafter"/>
</dbReference>
<evidence type="ECO:0000256" key="16">
    <source>
        <dbReference type="PIRSR" id="PIRSR000350-3"/>
    </source>
</evidence>
<evidence type="ECO:0000313" key="22">
    <source>
        <dbReference type="Proteomes" id="UP000306416"/>
    </source>
</evidence>
<dbReference type="Proteomes" id="UP000306416">
    <property type="component" value="Unassembled WGS sequence"/>
</dbReference>
<keyword evidence="10" id="KW-0476">Mercury</keyword>
<evidence type="ECO:0000256" key="4">
    <source>
        <dbReference type="ARBA" id="ARBA00014791"/>
    </source>
</evidence>
<evidence type="ECO:0000256" key="7">
    <source>
        <dbReference type="ARBA" id="ARBA00022723"/>
    </source>
</evidence>
<dbReference type="SUPFAM" id="SSF55424">
    <property type="entry name" value="FAD/NAD-linked reductases, dimerisation (C-terminal) domain"/>
    <property type="match status" value="1"/>
</dbReference>
<evidence type="ECO:0000256" key="5">
    <source>
        <dbReference type="ARBA" id="ARBA00022466"/>
    </source>
</evidence>
<evidence type="ECO:0000313" key="21">
    <source>
        <dbReference type="EMBL" id="TGU74023.1"/>
    </source>
</evidence>
<gene>
    <name evidence="21" type="primary">merA</name>
    <name evidence="21" type="ORF">E4633_00700</name>
</gene>
<dbReference type="GO" id="GO:0045340">
    <property type="term" value="F:mercury ion binding"/>
    <property type="evidence" value="ECO:0007669"/>
    <property type="project" value="InterPro"/>
</dbReference>
<evidence type="ECO:0000256" key="14">
    <source>
        <dbReference type="ARBA" id="ARBA00031725"/>
    </source>
</evidence>
<dbReference type="Pfam" id="PF02852">
    <property type="entry name" value="Pyr_redox_dim"/>
    <property type="match status" value="1"/>
</dbReference>
<evidence type="ECO:0000259" key="20">
    <source>
        <dbReference type="Pfam" id="PF07992"/>
    </source>
</evidence>
<feature type="binding site" evidence="16">
    <location>
        <begin position="177"/>
        <end position="184"/>
    </location>
    <ligand>
        <name>NAD(+)</name>
        <dbReference type="ChEBI" id="CHEBI:57540"/>
    </ligand>
</feature>
<dbReference type="InterPro" id="IPR021179">
    <property type="entry name" value="Mercury_reductase_MerA"/>
</dbReference>
<keyword evidence="13 18" id="KW-0676">Redox-active center</keyword>
<dbReference type="PRINTS" id="PR00411">
    <property type="entry name" value="PNDRDTASEI"/>
</dbReference>
<dbReference type="GO" id="GO:0016152">
    <property type="term" value="F:mercury (II) reductase (NADP+) activity"/>
    <property type="evidence" value="ECO:0007669"/>
    <property type="project" value="UniProtKB-EC"/>
</dbReference>
<dbReference type="EC" id="1.16.1.1" evidence="3"/>
<comment type="catalytic activity">
    <reaction evidence="15">
        <text>Hg + NADP(+) + H(+) = Hg(2+) + NADPH</text>
        <dbReference type="Rhea" id="RHEA:23856"/>
        <dbReference type="ChEBI" id="CHEBI:15378"/>
        <dbReference type="ChEBI" id="CHEBI:16170"/>
        <dbReference type="ChEBI" id="CHEBI:16793"/>
        <dbReference type="ChEBI" id="CHEBI:57783"/>
        <dbReference type="ChEBI" id="CHEBI:58349"/>
        <dbReference type="EC" id="1.16.1.1"/>
    </reaction>
</comment>
<protein>
    <recommendedName>
        <fullName evidence="4">Mercuric reductase</fullName>
        <ecNumber evidence="3">1.16.1.1</ecNumber>
    </recommendedName>
    <alternativeName>
        <fullName evidence="14">Hg(II) reductase</fullName>
    </alternativeName>
</protein>
<dbReference type="GO" id="GO:0050660">
    <property type="term" value="F:flavin adenine dinucleotide binding"/>
    <property type="evidence" value="ECO:0007669"/>
    <property type="project" value="InterPro"/>
</dbReference>
<dbReference type="PANTHER" id="PTHR43014:SF4">
    <property type="entry name" value="PYRIDINE NUCLEOTIDE-DISULFIDE OXIDOREDUCTASE RCLA-RELATED"/>
    <property type="match status" value="1"/>
</dbReference>
<feature type="binding site" evidence="16">
    <location>
        <position position="267"/>
    </location>
    <ligand>
        <name>NAD(+)</name>
        <dbReference type="ChEBI" id="CHEBI:57540"/>
    </ligand>
</feature>
<evidence type="ECO:0000256" key="17">
    <source>
        <dbReference type="PIRSR" id="PIRSR000350-4"/>
    </source>
</evidence>
<feature type="binding site" evidence="16">
    <location>
        <position position="200"/>
    </location>
    <ligand>
        <name>NAD(+)</name>
        <dbReference type="ChEBI" id="CHEBI:57540"/>
    </ligand>
</feature>
<evidence type="ECO:0000256" key="18">
    <source>
        <dbReference type="RuleBase" id="RU003691"/>
    </source>
</evidence>
<dbReference type="InterPro" id="IPR023753">
    <property type="entry name" value="FAD/NAD-binding_dom"/>
</dbReference>
<dbReference type="EMBL" id="SRSC01000001">
    <property type="protein sequence ID" value="TGU74023.1"/>
    <property type="molecule type" value="Genomic_DNA"/>
</dbReference>
<keyword evidence="16" id="KW-0520">NAD</keyword>
<feature type="domain" description="Pyridine nucleotide-disulphide oxidoreductase dimerisation" evidence="19">
    <location>
        <begin position="345"/>
        <end position="449"/>
    </location>
</feature>
<evidence type="ECO:0000256" key="15">
    <source>
        <dbReference type="ARBA" id="ARBA00048984"/>
    </source>
</evidence>
<dbReference type="PROSITE" id="PS00076">
    <property type="entry name" value="PYRIDINE_REDOX_1"/>
    <property type="match status" value="1"/>
</dbReference>
<keyword evidence="9" id="KW-0521">NADP</keyword>
<sequence length="468" mass="49568">MRDSDTIVIIGSGSTAFAAALRAKEHGVKSIMIEQSILGGTCINWGCIPSKTLIHCALFRHEAQLGERFGLGVRRDGVEYQILDGHKFAVVQRLREEKYLDVLQRLPELSLVKGKAVFTAPGTIQVGKQVIESDRILIATGGHPRVPQIPGLDKTPFLTSKSALMLKSLPESLTIVGGGVIALELGQMFLRLGVPVTILEHGSRVLPAVEAEPALALQKALENEGMQVVVGAAVCSVARDGGGVKVEALVDGEPREFRSQQLLIAVGTAPATEGIGLEQAGVELDARGFIKVDREMRTTAPGVWAAGDVTGGMQIATVGAREGIAAVENMLQAGCHCALDYESLPMAIFTDPEVAMVGHGEESAKKAGFDVECQTIPASAIPKAHVTGSLDGAVKIVADRATDRIIGVHLCLHRGADIINEAALAIRCRMTVTELADTLHVYPSMGEGLRLCAQAFKRDLGQLSCCAE</sequence>
<evidence type="ECO:0000256" key="12">
    <source>
        <dbReference type="ARBA" id="ARBA00023157"/>
    </source>
</evidence>
<dbReference type="GO" id="GO:0016668">
    <property type="term" value="F:oxidoreductase activity, acting on a sulfur group of donors, NAD(P) as acceptor"/>
    <property type="evidence" value="ECO:0007669"/>
    <property type="project" value="InterPro"/>
</dbReference>
<reference evidence="21 22" key="1">
    <citation type="submission" date="2019-04" db="EMBL/GenBank/DDBJ databases">
        <title>Geobacter oryzae sp. nov., ferric-reducing bacteria isolated from paddy soil.</title>
        <authorList>
            <person name="Xu Z."/>
            <person name="Masuda Y."/>
            <person name="Itoh H."/>
            <person name="Senoo K."/>
        </authorList>
    </citation>
    <scope>NUCLEOTIDE SEQUENCE [LARGE SCALE GENOMIC DNA]</scope>
    <source>
        <strain evidence="21 22">Red111</strain>
    </source>
</reference>
<evidence type="ECO:0000256" key="9">
    <source>
        <dbReference type="ARBA" id="ARBA00022857"/>
    </source>
</evidence>
<dbReference type="InterPro" id="IPR016156">
    <property type="entry name" value="FAD/NAD-linked_Rdtase_dimer_sf"/>
</dbReference>
<feature type="binding site" evidence="16">
    <location>
        <position position="308"/>
    </location>
    <ligand>
        <name>FAD</name>
        <dbReference type="ChEBI" id="CHEBI:57692"/>
    </ligand>
</feature>
<keyword evidence="16" id="KW-0547">Nucleotide-binding</keyword>